<dbReference type="PANTHER" id="PTHR15811">
    <property type="entry name" value="MTH938 DOMAIN-CONTAINING PROTEIN"/>
    <property type="match status" value="1"/>
</dbReference>
<dbReference type="Pfam" id="PF04430">
    <property type="entry name" value="DUF498"/>
    <property type="match status" value="1"/>
</dbReference>
<organism evidence="1 2">
    <name type="scientific">bacterium (Candidatus Gribaldobacteria) CG10_big_fil_rev_8_21_14_0_10_37_46</name>
    <dbReference type="NCBI Taxonomy" id="2014276"/>
    <lineage>
        <taxon>Bacteria</taxon>
        <taxon>Candidatus Gribaldobacteria</taxon>
    </lineage>
</organism>
<dbReference type="GO" id="GO:0005737">
    <property type="term" value="C:cytoplasm"/>
    <property type="evidence" value="ECO:0007669"/>
    <property type="project" value="TreeGrafter"/>
</dbReference>
<reference evidence="2" key="1">
    <citation type="submission" date="2017-09" db="EMBL/GenBank/DDBJ databases">
        <title>Depth-based differentiation of microbial function through sediment-hosted aquifers and enrichment of novel symbionts in the deep terrestrial subsurface.</title>
        <authorList>
            <person name="Probst A.J."/>
            <person name="Ladd B."/>
            <person name="Jarett J.K."/>
            <person name="Geller-Mcgrath D.E."/>
            <person name="Sieber C.M.K."/>
            <person name="Emerson J.B."/>
            <person name="Anantharaman K."/>
            <person name="Thomas B.C."/>
            <person name="Malmstrom R."/>
            <person name="Stieglmeier M."/>
            <person name="Klingl A."/>
            <person name="Woyke T."/>
            <person name="Ryan C.M."/>
            <person name="Banfield J.F."/>
        </authorList>
    </citation>
    <scope>NUCLEOTIDE SEQUENCE [LARGE SCALE GENOMIC DNA]</scope>
</reference>
<name>A0A2H0UVS0_9BACT</name>
<dbReference type="InterPro" id="IPR036748">
    <property type="entry name" value="MTH938-like_sf"/>
</dbReference>
<dbReference type="AlphaFoldDB" id="A0A2H0UVS0"/>
<evidence type="ECO:0000313" key="1">
    <source>
        <dbReference type="EMBL" id="PIR90903.1"/>
    </source>
</evidence>
<gene>
    <name evidence="1" type="ORF">COU02_01710</name>
</gene>
<dbReference type="PANTHER" id="PTHR15811:SF5">
    <property type="entry name" value="MTH938 DOMAIN-CONTAINING PROTEIN"/>
    <property type="match status" value="1"/>
</dbReference>
<proteinExistence type="predicted"/>
<protein>
    <submittedName>
        <fullName evidence="1">Uncharacterized protein</fullName>
    </submittedName>
</protein>
<dbReference type="SUPFAM" id="SSF64076">
    <property type="entry name" value="MTH938-like"/>
    <property type="match status" value="1"/>
</dbReference>
<evidence type="ECO:0000313" key="2">
    <source>
        <dbReference type="Proteomes" id="UP000230882"/>
    </source>
</evidence>
<sequence length="120" mass="13533">MIKEYHFGSIIIDGKTYNHDVEVRWTGEVLPWWRGESHVIDVEDAKRAVSQNPDTIIIGNGESGVARVIEEAQKFIKAKGIKLIIDKTEEAVKTFNIILGESELEEGKQNKVIGLFHLTC</sequence>
<accession>A0A2H0UVS0</accession>
<comment type="caution">
    <text evidence="1">The sequence shown here is derived from an EMBL/GenBank/DDBJ whole genome shotgun (WGS) entry which is preliminary data.</text>
</comment>
<dbReference type="Proteomes" id="UP000230882">
    <property type="component" value="Unassembled WGS sequence"/>
</dbReference>
<dbReference type="EMBL" id="PFAU01000041">
    <property type="protein sequence ID" value="PIR90903.1"/>
    <property type="molecule type" value="Genomic_DNA"/>
</dbReference>
<dbReference type="Gene3D" id="3.40.1230.10">
    <property type="entry name" value="MTH938-like"/>
    <property type="match status" value="1"/>
</dbReference>
<dbReference type="InterPro" id="IPR007523">
    <property type="entry name" value="NDUFAF3/AAMDC"/>
</dbReference>